<dbReference type="PANTHER" id="PTHR43806">
    <property type="entry name" value="PEPTIDASE S8"/>
    <property type="match status" value="1"/>
</dbReference>
<dbReference type="InterPro" id="IPR050131">
    <property type="entry name" value="Peptidase_S8_subtilisin-like"/>
</dbReference>
<evidence type="ECO:0000256" key="2">
    <source>
        <dbReference type="ARBA" id="ARBA00022670"/>
    </source>
</evidence>
<evidence type="ECO:0000256" key="4">
    <source>
        <dbReference type="ARBA" id="ARBA00022801"/>
    </source>
</evidence>
<dbReference type="AlphaFoldDB" id="A0A9X2GJX2"/>
<dbReference type="PROSITE" id="PS00138">
    <property type="entry name" value="SUBTILASE_SER"/>
    <property type="match status" value="1"/>
</dbReference>
<evidence type="ECO:0000256" key="7">
    <source>
        <dbReference type="PROSITE-ProRule" id="PRU01240"/>
    </source>
</evidence>
<dbReference type="InterPro" id="IPR023828">
    <property type="entry name" value="Peptidase_S8_Ser-AS"/>
</dbReference>
<dbReference type="Pfam" id="PF13517">
    <property type="entry name" value="FG-GAP_3"/>
    <property type="match status" value="1"/>
</dbReference>
<evidence type="ECO:0000256" key="6">
    <source>
        <dbReference type="PIRSR" id="PIRSR615500-1"/>
    </source>
</evidence>
<dbReference type="SUPFAM" id="SSF69318">
    <property type="entry name" value="Integrin alpha N-terminal domain"/>
    <property type="match status" value="2"/>
</dbReference>
<dbReference type="Proteomes" id="UP001139648">
    <property type="component" value="Unassembled WGS sequence"/>
</dbReference>
<dbReference type="InterPro" id="IPR015500">
    <property type="entry name" value="Peptidase_S8_subtilisin-rel"/>
</dbReference>
<dbReference type="RefSeq" id="WP_253747967.1">
    <property type="nucleotide sequence ID" value="NZ_BAABKA010000066.1"/>
</dbReference>
<accession>A0A9X2GJX2</accession>
<dbReference type="EMBL" id="JAMZEB010000002">
    <property type="protein sequence ID" value="MCP2360231.1"/>
    <property type="molecule type" value="Genomic_DNA"/>
</dbReference>
<dbReference type="Pfam" id="PF22148">
    <property type="entry name" value="Fervidolysin_NPro-like"/>
    <property type="match status" value="1"/>
</dbReference>
<keyword evidence="5 7" id="KW-0720">Serine protease</keyword>
<dbReference type="PANTHER" id="PTHR43806:SF11">
    <property type="entry name" value="CEREVISIN-RELATED"/>
    <property type="match status" value="1"/>
</dbReference>
<organism evidence="10 11">
    <name type="scientific">Nonomuraea thailandensis</name>
    <dbReference type="NCBI Taxonomy" id="1188745"/>
    <lineage>
        <taxon>Bacteria</taxon>
        <taxon>Bacillati</taxon>
        <taxon>Actinomycetota</taxon>
        <taxon>Actinomycetes</taxon>
        <taxon>Streptosporangiales</taxon>
        <taxon>Streptosporangiaceae</taxon>
        <taxon>Nonomuraea</taxon>
    </lineage>
</organism>
<name>A0A9X2GJX2_9ACTN</name>
<evidence type="ECO:0000256" key="5">
    <source>
        <dbReference type="ARBA" id="ARBA00022825"/>
    </source>
</evidence>
<dbReference type="Pfam" id="PF00082">
    <property type="entry name" value="Peptidase_S8"/>
    <property type="match status" value="1"/>
</dbReference>
<feature type="domain" description="Peptidase S8/S53" evidence="8">
    <location>
        <begin position="227"/>
        <end position="467"/>
    </location>
</feature>
<keyword evidence="4 7" id="KW-0378">Hydrolase</keyword>
<evidence type="ECO:0000259" key="9">
    <source>
        <dbReference type="Pfam" id="PF22148"/>
    </source>
</evidence>
<dbReference type="Gene3D" id="3.40.50.200">
    <property type="entry name" value="Peptidase S8/S53 domain"/>
    <property type="match status" value="1"/>
</dbReference>
<dbReference type="SUPFAM" id="SSF52743">
    <property type="entry name" value="Subtilisin-like"/>
    <property type="match status" value="1"/>
</dbReference>
<dbReference type="InterPro" id="IPR000209">
    <property type="entry name" value="Peptidase_S8/S53_dom"/>
</dbReference>
<comment type="caution">
    <text evidence="10">The sequence shown here is derived from an EMBL/GenBank/DDBJ whole genome shotgun (WGS) entry which is preliminary data.</text>
</comment>
<keyword evidence="2 7" id="KW-0645">Protease</keyword>
<dbReference type="PRINTS" id="PR00723">
    <property type="entry name" value="SUBTILISIN"/>
</dbReference>
<feature type="active site" description="Charge relay system" evidence="6 7">
    <location>
        <position position="272"/>
    </location>
</feature>
<sequence>MTTPRPEESEFSYVDKTSGQLTSFAAKPDEAMVTFAPRARAEIDTLNRIVADPALLSVSQGYDLERGFAAVFVSPARMADVAAQDEVTNSLPVMIDEYGASRYFLPDELTVQFKAGVDPARAEEIIAARGSRVVVRQRTPGYYTVSVPEGRGLFEAIRELSALDEVAFAEPSEVGFNSKLLFVPGDADFGRLWGMRNTGQTVNGVAGAAGADIHACEAWEITRGDPEVIITVIDTGAALTHPDLQANLLPRGAEDWDFGDPNDSVPEDEDGHGSHVSGTCAAVNDAIGVVGVAPFCRVMPLRVDLTTGMNQNRADAINYVAAQANAHAERRYVVNCSWRMNGDHAGVRTAIQNAVAANVVVVFAAGNAGTNTDITPQFPGVYPDVIAVAALDQSDRKATFSNFGTNVDVSAPGVNIWSTFPGGGYAFLDGTSMASPHVAGVAALIWSRNRNLTNLQVRRILESTCDNIDATNTGFVGMLGGGRVNAMSAVTSPLLFATHVEHTADLTGDRRADVVGFGDAGMYVARNQGNGNFDAPQLAIADFGHEAGGWRVERHPRFLADVTGDRRADVVGFGDGGVWVSRNNGNGTFQAPQLVVQNFGYEAGGWRVERHPRFLADLTGDGRVDIVGFGGAGVWVSRNNGNGTFQAPQLVVQNFGYEAGGWRVERHPRFLADLTGDGRADIVGFGHAGVWVSLNNGNGTFQAPKLVVGNFGHGAGGWRVDRHPRFLADVTGDRRADIVGFGDGGVWVSLNNGNGTFQAPQLVVQNFGYEAGGWRVERHPRFLADLTGDGRADIVGFGHAGVWVSLNNGNGTFQAPQLALGNFGYDAGGWRVERHPRFVADLTGDAQADILGFGHAGAWVSLNSGKGAFGNPDLKIGDLGYGAGGWRVHKHPRHVAGPR</sequence>
<reference evidence="10" key="1">
    <citation type="submission" date="2022-06" db="EMBL/GenBank/DDBJ databases">
        <title>Sequencing the genomes of 1000 actinobacteria strains.</title>
        <authorList>
            <person name="Klenk H.-P."/>
        </authorList>
    </citation>
    <scope>NUCLEOTIDE SEQUENCE</scope>
    <source>
        <strain evidence="10">DSM 46694</strain>
    </source>
</reference>
<dbReference type="GO" id="GO:0004252">
    <property type="term" value="F:serine-type endopeptidase activity"/>
    <property type="evidence" value="ECO:0007669"/>
    <property type="project" value="UniProtKB-UniRule"/>
</dbReference>
<evidence type="ECO:0000259" key="8">
    <source>
        <dbReference type="Pfam" id="PF00082"/>
    </source>
</evidence>
<dbReference type="InterPro" id="IPR036852">
    <property type="entry name" value="Peptidase_S8/S53_dom_sf"/>
</dbReference>
<evidence type="ECO:0000313" key="11">
    <source>
        <dbReference type="Proteomes" id="UP001139648"/>
    </source>
</evidence>
<comment type="similarity">
    <text evidence="1 7">Belongs to the peptidase S8 family.</text>
</comment>
<keyword evidence="3" id="KW-0732">Signal</keyword>
<protein>
    <submittedName>
        <fullName evidence="10">Subtilisin family serine protease</fullName>
    </submittedName>
</protein>
<dbReference type="InterPro" id="IPR054399">
    <property type="entry name" value="Fervidolysin-like_N_prodom"/>
</dbReference>
<feature type="active site" description="Charge relay system" evidence="6 7">
    <location>
        <position position="432"/>
    </location>
</feature>
<gene>
    <name evidence="10" type="ORF">HD597_007251</name>
</gene>
<dbReference type="InterPro" id="IPR013517">
    <property type="entry name" value="FG-GAP"/>
</dbReference>
<evidence type="ECO:0000256" key="3">
    <source>
        <dbReference type="ARBA" id="ARBA00022729"/>
    </source>
</evidence>
<dbReference type="InterPro" id="IPR028994">
    <property type="entry name" value="Integrin_alpha_N"/>
</dbReference>
<feature type="active site" description="Charge relay system" evidence="6 7">
    <location>
        <position position="234"/>
    </location>
</feature>
<evidence type="ECO:0000256" key="1">
    <source>
        <dbReference type="ARBA" id="ARBA00011073"/>
    </source>
</evidence>
<dbReference type="PROSITE" id="PS51892">
    <property type="entry name" value="SUBTILASE"/>
    <property type="match status" value="1"/>
</dbReference>
<proteinExistence type="inferred from homology"/>
<evidence type="ECO:0000313" key="10">
    <source>
        <dbReference type="EMBL" id="MCP2360231.1"/>
    </source>
</evidence>
<dbReference type="GO" id="GO:0006508">
    <property type="term" value="P:proteolysis"/>
    <property type="evidence" value="ECO:0007669"/>
    <property type="project" value="UniProtKB-KW"/>
</dbReference>
<feature type="domain" description="Fervidolysin-like N-terminal prodomain" evidence="9">
    <location>
        <begin position="103"/>
        <end position="172"/>
    </location>
</feature>
<keyword evidence="11" id="KW-1185">Reference proteome</keyword>